<dbReference type="PROSITE" id="PS50125">
    <property type="entry name" value="GUANYLATE_CYCLASE_2"/>
    <property type="match status" value="1"/>
</dbReference>
<evidence type="ECO:0000256" key="8">
    <source>
        <dbReference type="ARBA" id="ARBA00022741"/>
    </source>
</evidence>
<dbReference type="SUPFAM" id="SSF55073">
    <property type="entry name" value="Nucleotide cyclase"/>
    <property type="match status" value="1"/>
</dbReference>
<dbReference type="GO" id="GO:0007168">
    <property type="term" value="P:receptor guanylyl cyclase signaling pathway"/>
    <property type="evidence" value="ECO:0007669"/>
    <property type="project" value="TreeGrafter"/>
</dbReference>
<evidence type="ECO:0000256" key="5">
    <source>
        <dbReference type="ARBA" id="ARBA00022475"/>
    </source>
</evidence>
<evidence type="ECO:0000256" key="15">
    <source>
        <dbReference type="RuleBase" id="RU000405"/>
    </source>
</evidence>
<dbReference type="InterPro" id="IPR001054">
    <property type="entry name" value="A/G_cyclase"/>
</dbReference>
<dbReference type="Proteomes" id="UP000054495">
    <property type="component" value="Unassembled WGS sequence"/>
</dbReference>
<evidence type="ECO:0000256" key="4">
    <source>
        <dbReference type="ARBA" id="ARBA00012202"/>
    </source>
</evidence>
<keyword evidence="5" id="KW-1003">Cell membrane</keyword>
<keyword evidence="11" id="KW-0675">Receptor</keyword>
<dbReference type="GO" id="GO:0005886">
    <property type="term" value="C:plasma membrane"/>
    <property type="evidence" value="ECO:0007669"/>
    <property type="project" value="UniProtKB-SubCell"/>
</dbReference>
<dbReference type="CDD" id="cd07302">
    <property type="entry name" value="CHD"/>
    <property type="match status" value="1"/>
</dbReference>
<comment type="catalytic activity">
    <reaction evidence="1">
        <text>GTP = 3',5'-cyclic GMP + diphosphate</text>
        <dbReference type="Rhea" id="RHEA:13665"/>
        <dbReference type="ChEBI" id="CHEBI:33019"/>
        <dbReference type="ChEBI" id="CHEBI:37565"/>
        <dbReference type="ChEBI" id="CHEBI:57746"/>
        <dbReference type="EC" id="4.6.1.2"/>
    </reaction>
</comment>
<evidence type="ECO:0000313" key="19">
    <source>
        <dbReference type="Proteomes" id="UP000054495"/>
    </source>
</evidence>
<dbReference type="GO" id="GO:0035556">
    <property type="term" value="P:intracellular signal transduction"/>
    <property type="evidence" value="ECO:0007669"/>
    <property type="project" value="InterPro"/>
</dbReference>
<keyword evidence="7" id="KW-0732">Signal</keyword>
<dbReference type="InterPro" id="IPR029787">
    <property type="entry name" value="Nucleotide_cyclase"/>
</dbReference>
<evidence type="ECO:0000256" key="13">
    <source>
        <dbReference type="ARBA" id="ARBA00023239"/>
    </source>
</evidence>
<evidence type="ECO:0000256" key="9">
    <source>
        <dbReference type="ARBA" id="ARBA00022989"/>
    </source>
</evidence>
<dbReference type="GO" id="GO:0006935">
    <property type="term" value="P:chemotaxis"/>
    <property type="evidence" value="ECO:0007669"/>
    <property type="project" value="UniProtKB-ARBA"/>
</dbReference>
<organism evidence="18 19">
    <name type="scientific">Ancylostoma ceylanicum</name>
    <dbReference type="NCBI Taxonomy" id="53326"/>
    <lineage>
        <taxon>Eukaryota</taxon>
        <taxon>Metazoa</taxon>
        <taxon>Ecdysozoa</taxon>
        <taxon>Nematoda</taxon>
        <taxon>Chromadorea</taxon>
        <taxon>Rhabditida</taxon>
        <taxon>Rhabditina</taxon>
        <taxon>Rhabditomorpha</taxon>
        <taxon>Strongyloidea</taxon>
        <taxon>Ancylostomatidae</taxon>
        <taxon>Ancylostomatinae</taxon>
        <taxon>Ancylostoma</taxon>
    </lineage>
</organism>
<dbReference type="PANTHER" id="PTHR11920:SF495">
    <property type="entry name" value="RECEPTOR-TYPE GUANYLATE CYCLASE GCY-7"/>
    <property type="match status" value="1"/>
</dbReference>
<evidence type="ECO:0000256" key="1">
    <source>
        <dbReference type="ARBA" id="ARBA00001436"/>
    </source>
</evidence>
<keyword evidence="12" id="KW-0325">Glycoprotein</keyword>
<keyword evidence="13 15" id="KW-0456">Lyase</keyword>
<dbReference type="InterPro" id="IPR050401">
    <property type="entry name" value="Cyclic_nucleotide_synthase"/>
</dbReference>
<evidence type="ECO:0000256" key="16">
    <source>
        <dbReference type="SAM" id="MobiDB-lite"/>
    </source>
</evidence>
<dbReference type="InterPro" id="IPR018297">
    <property type="entry name" value="A/G_cyclase_CS"/>
</dbReference>
<dbReference type="AlphaFoldDB" id="A0A0D6LEG5"/>
<dbReference type="PANTHER" id="PTHR11920">
    <property type="entry name" value="GUANYLYL CYCLASE"/>
    <property type="match status" value="1"/>
</dbReference>
<keyword evidence="14" id="KW-0141">cGMP biosynthesis</keyword>
<keyword evidence="9" id="KW-1133">Transmembrane helix</keyword>
<evidence type="ECO:0000256" key="10">
    <source>
        <dbReference type="ARBA" id="ARBA00023136"/>
    </source>
</evidence>
<dbReference type="SMART" id="SM00044">
    <property type="entry name" value="CYCc"/>
    <property type="match status" value="1"/>
</dbReference>
<protein>
    <recommendedName>
        <fullName evidence="4">guanylate cyclase</fullName>
        <ecNumber evidence="4">4.6.1.2</ecNumber>
    </recommendedName>
</protein>
<keyword evidence="6" id="KW-0812">Transmembrane</keyword>
<evidence type="ECO:0000259" key="17">
    <source>
        <dbReference type="PROSITE" id="PS50125"/>
    </source>
</evidence>
<dbReference type="GO" id="GO:0000166">
    <property type="term" value="F:nucleotide binding"/>
    <property type="evidence" value="ECO:0007669"/>
    <property type="project" value="UniProtKB-KW"/>
</dbReference>
<keyword evidence="8" id="KW-0547">Nucleotide-binding</keyword>
<comment type="subcellular location">
    <subcellularLocation>
        <location evidence="2">Cell membrane</location>
    </subcellularLocation>
    <subcellularLocation>
        <location evidence="3">Membrane</location>
        <topology evidence="3">Single-pass type I membrane protein</topology>
    </subcellularLocation>
</comment>
<dbReference type="GO" id="GO:0004016">
    <property type="term" value="F:adenylate cyclase activity"/>
    <property type="evidence" value="ECO:0007669"/>
    <property type="project" value="TreeGrafter"/>
</dbReference>
<evidence type="ECO:0000256" key="14">
    <source>
        <dbReference type="ARBA" id="ARBA00023293"/>
    </source>
</evidence>
<dbReference type="GO" id="GO:0004383">
    <property type="term" value="F:guanylate cyclase activity"/>
    <property type="evidence" value="ECO:0007669"/>
    <property type="project" value="UniProtKB-EC"/>
</dbReference>
<sequence>MMIHTTLGNLMDHIMNMLESYASTLEDEVAERTKELIEEKKKSDILLYRMLPRQVADRLKLGQSVEPEAYECVTVFFSDVVSFTTIASKGTPLQVVNLLNNLYTIFDSIIDEHDVYKVETIGDAYLCVSGLPNRNGQEHVKEISSMSLAFMKSLLGFRIPHLPNEILNLRIGFHTGSVVAGVVGLSMPRYCLFGDTVNTASRMESNGKPGMIHISAAANNLLREVGGYETEPRGEVIIKGKGVMETFWLLGPASENPSSQIEPGHSKPNVRCAPEDNSSLLSAEYKSK</sequence>
<evidence type="ECO:0000256" key="3">
    <source>
        <dbReference type="ARBA" id="ARBA00004479"/>
    </source>
</evidence>
<dbReference type="GO" id="GO:0001653">
    <property type="term" value="F:peptide receptor activity"/>
    <property type="evidence" value="ECO:0007669"/>
    <property type="project" value="TreeGrafter"/>
</dbReference>
<evidence type="ECO:0000256" key="2">
    <source>
        <dbReference type="ARBA" id="ARBA00004236"/>
    </source>
</evidence>
<dbReference type="FunFam" id="3.30.70.1230:FF:000023">
    <property type="entry name" value="Guanylate cyclase"/>
    <property type="match status" value="1"/>
</dbReference>
<evidence type="ECO:0000256" key="6">
    <source>
        <dbReference type="ARBA" id="ARBA00022692"/>
    </source>
</evidence>
<name>A0A0D6LEG5_9BILA</name>
<dbReference type="Pfam" id="PF07701">
    <property type="entry name" value="HNOBA"/>
    <property type="match status" value="1"/>
</dbReference>
<accession>A0A0D6LEG5</accession>
<comment type="similarity">
    <text evidence="15">Belongs to the adenylyl cyclase class-4/guanylyl cyclase family.</text>
</comment>
<dbReference type="Gene3D" id="3.30.70.1230">
    <property type="entry name" value="Nucleotide cyclase"/>
    <property type="match status" value="1"/>
</dbReference>
<dbReference type="PROSITE" id="PS00452">
    <property type="entry name" value="GUANYLATE_CYCLASE_1"/>
    <property type="match status" value="1"/>
</dbReference>
<feature type="region of interest" description="Disordered" evidence="16">
    <location>
        <begin position="254"/>
        <end position="288"/>
    </location>
</feature>
<dbReference type="EMBL" id="KE125463">
    <property type="protein sequence ID" value="EPB68291.1"/>
    <property type="molecule type" value="Genomic_DNA"/>
</dbReference>
<evidence type="ECO:0000256" key="12">
    <source>
        <dbReference type="ARBA" id="ARBA00023180"/>
    </source>
</evidence>
<dbReference type="EC" id="4.6.1.2" evidence="4"/>
<gene>
    <name evidence="18" type="ORF">ANCCEY_12617</name>
</gene>
<evidence type="ECO:0000256" key="11">
    <source>
        <dbReference type="ARBA" id="ARBA00023170"/>
    </source>
</evidence>
<dbReference type="Pfam" id="PF00211">
    <property type="entry name" value="Guanylate_cyc"/>
    <property type="match status" value="1"/>
</dbReference>
<evidence type="ECO:0000256" key="7">
    <source>
        <dbReference type="ARBA" id="ARBA00022729"/>
    </source>
</evidence>
<keyword evidence="19" id="KW-1185">Reference proteome</keyword>
<reference evidence="18 19" key="1">
    <citation type="submission" date="2013-05" db="EMBL/GenBank/DDBJ databases">
        <title>Draft genome of the parasitic nematode Anyclostoma ceylanicum.</title>
        <authorList>
            <person name="Mitreva M."/>
        </authorList>
    </citation>
    <scope>NUCLEOTIDE SEQUENCE [LARGE SCALE GENOMIC DNA]</scope>
</reference>
<proteinExistence type="inferred from homology"/>
<evidence type="ECO:0000313" key="18">
    <source>
        <dbReference type="EMBL" id="EPB68291.1"/>
    </source>
</evidence>
<dbReference type="Gene3D" id="6.10.250.780">
    <property type="match status" value="1"/>
</dbReference>
<keyword evidence="10" id="KW-0472">Membrane</keyword>
<dbReference type="InterPro" id="IPR011645">
    <property type="entry name" value="HNOB_dom_associated"/>
</dbReference>
<dbReference type="GO" id="GO:0007635">
    <property type="term" value="P:chemosensory behavior"/>
    <property type="evidence" value="ECO:0007669"/>
    <property type="project" value="UniProtKB-ARBA"/>
</dbReference>
<feature type="domain" description="Guanylate cyclase" evidence="17">
    <location>
        <begin position="74"/>
        <end position="204"/>
    </location>
</feature>